<gene>
    <name evidence="1" type="ORF">CR513_14987</name>
</gene>
<comment type="caution">
    <text evidence="1">The sequence shown here is derived from an EMBL/GenBank/DDBJ whole genome shotgun (WGS) entry which is preliminary data.</text>
</comment>
<organism evidence="1 2">
    <name type="scientific">Mucuna pruriens</name>
    <name type="common">Velvet bean</name>
    <name type="synonym">Dolichos pruriens</name>
    <dbReference type="NCBI Taxonomy" id="157652"/>
    <lineage>
        <taxon>Eukaryota</taxon>
        <taxon>Viridiplantae</taxon>
        <taxon>Streptophyta</taxon>
        <taxon>Embryophyta</taxon>
        <taxon>Tracheophyta</taxon>
        <taxon>Spermatophyta</taxon>
        <taxon>Magnoliopsida</taxon>
        <taxon>eudicotyledons</taxon>
        <taxon>Gunneridae</taxon>
        <taxon>Pentapetalae</taxon>
        <taxon>rosids</taxon>
        <taxon>fabids</taxon>
        <taxon>Fabales</taxon>
        <taxon>Fabaceae</taxon>
        <taxon>Papilionoideae</taxon>
        <taxon>50 kb inversion clade</taxon>
        <taxon>NPAAA clade</taxon>
        <taxon>indigoferoid/millettioid clade</taxon>
        <taxon>Phaseoleae</taxon>
        <taxon>Mucuna</taxon>
    </lineage>
</organism>
<dbReference type="AlphaFoldDB" id="A0A371HFW3"/>
<dbReference type="Proteomes" id="UP000257109">
    <property type="component" value="Unassembled WGS sequence"/>
</dbReference>
<evidence type="ECO:0000313" key="2">
    <source>
        <dbReference type="Proteomes" id="UP000257109"/>
    </source>
</evidence>
<dbReference type="OrthoDB" id="1435725at2759"/>
<accession>A0A371HFW3</accession>
<protein>
    <submittedName>
        <fullName evidence="1">Uncharacterized protein</fullName>
    </submittedName>
</protein>
<proteinExistence type="predicted"/>
<sequence>MIDYQVTISTRGTGQERSSTATVVPVSLELKDTVVRAYRTDPVQAIQVLEAEHRLNVIDGKIQIIHLV</sequence>
<dbReference type="EMBL" id="QJKJ01002710">
    <property type="protein sequence ID" value="RDY01669.1"/>
    <property type="molecule type" value="Genomic_DNA"/>
</dbReference>
<name>A0A371HFW3_MUCPR</name>
<evidence type="ECO:0000313" key="1">
    <source>
        <dbReference type="EMBL" id="RDY01669.1"/>
    </source>
</evidence>
<reference evidence="1" key="1">
    <citation type="submission" date="2018-05" db="EMBL/GenBank/DDBJ databases">
        <title>Draft genome of Mucuna pruriens seed.</title>
        <authorList>
            <person name="Nnadi N.E."/>
            <person name="Vos R."/>
            <person name="Hasami M.H."/>
            <person name="Devisetty U.K."/>
            <person name="Aguiy J.C."/>
        </authorList>
    </citation>
    <scope>NUCLEOTIDE SEQUENCE [LARGE SCALE GENOMIC DNA]</scope>
    <source>
        <strain evidence="1">JCA_2017</strain>
    </source>
</reference>
<keyword evidence="2" id="KW-1185">Reference proteome</keyword>
<feature type="non-terminal residue" evidence="1">
    <location>
        <position position="1"/>
    </location>
</feature>